<dbReference type="EMBL" id="JACDQQ010000613">
    <property type="protein sequence ID" value="MBA0084561.1"/>
    <property type="molecule type" value="Genomic_DNA"/>
</dbReference>
<comment type="caution">
    <text evidence="2">The sequence shown here is derived from an EMBL/GenBank/DDBJ whole genome shotgun (WGS) entry which is preliminary data.</text>
</comment>
<keyword evidence="1" id="KW-0732">Signal</keyword>
<proteinExistence type="predicted"/>
<evidence type="ECO:0000313" key="2">
    <source>
        <dbReference type="EMBL" id="MBA0084561.1"/>
    </source>
</evidence>
<keyword evidence="3" id="KW-1185">Reference proteome</keyword>
<feature type="signal peptide" evidence="1">
    <location>
        <begin position="1"/>
        <end position="22"/>
    </location>
</feature>
<gene>
    <name evidence="2" type="ORF">HRJ53_06170</name>
</gene>
<feature type="chain" id="PRO_5030961038" evidence="1">
    <location>
        <begin position="23"/>
        <end position="136"/>
    </location>
</feature>
<accession>A0A7V8NNM9</accession>
<reference evidence="2" key="1">
    <citation type="submission" date="2020-06" db="EMBL/GenBank/DDBJ databases">
        <title>Legume-microbial interactions unlock mineral nutrients during tropical forest succession.</title>
        <authorList>
            <person name="Epihov D.Z."/>
        </authorList>
    </citation>
    <scope>NUCLEOTIDE SEQUENCE [LARGE SCALE GENOMIC DNA]</scope>
    <source>
        <strain evidence="2">Pan2503</strain>
    </source>
</reference>
<sequence>MKRVSIGVLIGISLLGSAAAQAQIQATERAAFHLPPSQTVAPNTPGGGVVVGSNVYEADGAQGFIHLMPADPANPDPVNSGILVYDPRIGSFTLGGGGVCMPFCKLGQLAYDGNQTVCVTSYDQQRASLFRQLFPA</sequence>
<name>A0A7V8NNM9_9BACT</name>
<evidence type="ECO:0000256" key="1">
    <source>
        <dbReference type="SAM" id="SignalP"/>
    </source>
</evidence>
<evidence type="ECO:0000313" key="3">
    <source>
        <dbReference type="Proteomes" id="UP000567293"/>
    </source>
</evidence>
<dbReference type="AlphaFoldDB" id="A0A7V8NNM9"/>
<protein>
    <submittedName>
        <fullName evidence="2">Uncharacterized protein</fullName>
    </submittedName>
</protein>
<dbReference type="Proteomes" id="UP000567293">
    <property type="component" value="Unassembled WGS sequence"/>
</dbReference>
<organism evidence="2 3">
    <name type="scientific">Candidatus Acidiferrum panamense</name>
    <dbReference type="NCBI Taxonomy" id="2741543"/>
    <lineage>
        <taxon>Bacteria</taxon>
        <taxon>Pseudomonadati</taxon>
        <taxon>Acidobacteriota</taxon>
        <taxon>Terriglobia</taxon>
        <taxon>Candidatus Acidiferrales</taxon>
        <taxon>Candidatus Acidiferrum</taxon>
    </lineage>
</organism>